<reference evidence="1" key="1">
    <citation type="submission" date="2023-07" db="EMBL/GenBank/DDBJ databases">
        <title>Chromosome-level Genome Assembly of Striped Snakehead (Channa striata).</title>
        <authorList>
            <person name="Liu H."/>
        </authorList>
    </citation>
    <scope>NUCLEOTIDE SEQUENCE</scope>
    <source>
        <strain evidence="1">Gz</strain>
        <tissue evidence="1">Muscle</tissue>
    </source>
</reference>
<comment type="caution">
    <text evidence="1">The sequence shown here is derived from an EMBL/GenBank/DDBJ whole genome shotgun (WGS) entry which is preliminary data.</text>
</comment>
<proteinExistence type="predicted"/>
<dbReference type="EMBL" id="JAUPFM010000089">
    <property type="protein sequence ID" value="KAK2813508.1"/>
    <property type="molecule type" value="Genomic_DNA"/>
</dbReference>
<dbReference type="AlphaFoldDB" id="A0AA88IHX9"/>
<dbReference type="Proteomes" id="UP001187415">
    <property type="component" value="Unassembled WGS sequence"/>
</dbReference>
<keyword evidence="2" id="KW-1185">Reference proteome</keyword>
<sequence>MAASGIDTKASAVEKLKKGLDAVKKVATSGKTKGIASAIGAAVMSNKDTITKLAKSVGVPDNKIATVDQILKVANNFYAKDVSGGLIALAELTGHPLSEEEEQTIEREWRQARRSTTPVYSLFSKRKATAAPMLVNTPWARAPRTHALMASCDLGPLVAMRASRRAQALHGSTDAIAGMRPWASVIMAFTASSTSGSLMISSNWVRASSTVFLRFCTKAFTKAVGSVSNTVHANLRKIGVRLRAADTAESSFTDLVISRDGSSVRFGELDHVTIKGRVLVSEGPSVQFDQDIGEDLGVHLSTQDSAGVTVYTRRTTCTATEIKGRIDIGAQLHRSSRRRQFRSCHEHKQAGYTKIKPDRFGGLRNLHVKGSLIIDTFVCLDQSIVPPIGGWYFGDRQHEWYRPPNGVIVPEKQTEFGVARAGDLVISRGTSVLIRGDGSGFMTAGFVALFYLTVSYGGPVDVDSRGRCGNGAEVARKIVIVFQ</sequence>
<gene>
    <name evidence="1" type="ORF">Q5P01_000792</name>
</gene>
<accession>A0AA88IHX9</accession>
<evidence type="ECO:0000313" key="1">
    <source>
        <dbReference type="EMBL" id="KAK2813508.1"/>
    </source>
</evidence>
<evidence type="ECO:0000313" key="2">
    <source>
        <dbReference type="Proteomes" id="UP001187415"/>
    </source>
</evidence>
<name>A0AA88IHX9_CHASR</name>
<organism evidence="1 2">
    <name type="scientific">Channa striata</name>
    <name type="common">Snakehead murrel</name>
    <name type="synonym">Ophicephalus striatus</name>
    <dbReference type="NCBI Taxonomy" id="64152"/>
    <lineage>
        <taxon>Eukaryota</taxon>
        <taxon>Metazoa</taxon>
        <taxon>Chordata</taxon>
        <taxon>Craniata</taxon>
        <taxon>Vertebrata</taxon>
        <taxon>Euteleostomi</taxon>
        <taxon>Actinopterygii</taxon>
        <taxon>Neopterygii</taxon>
        <taxon>Teleostei</taxon>
        <taxon>Neoteleostei</taxon>
        <taxon>Acanthomorphata</taxon>
        <taxon>Anabantaria</taxon>
        <taxon>Anabantiformes</taxon>
        <taxon>Channoidei</taxon>
        <taxon>Channidae</taxon>
        <taxon>Channa</taxon>
    </lineage>
</organism>
<protein>
    <submittedName>
        <fullName evidence="1">Uncharacterized protein</fullName>
    </submittedName>
</protein>